<keyword evidence="5 9" id="KW-0949">S-adenosyl-L-methionine</keyword>
<dbReference type="InterPro" id="IPR001525">
    <property type="entry name" value="C5_MeTfrase"/>
</dbReference>
<reference evidence="13 14" key="1">
    <citation type="journal article" date="2018" name="Science">
        <title>The opium poppy genome and morphinan production.</title>
        <authorList>
            <person name="Guo L."/>
            <person name="Winzer T."/>
            <person name="Yang X."/>
            <person name="Li Y."/>
            <person name="Ning Z."/>
            <person name="He Z."/>
            <person name="Teodor R."/>
            <person name="Lu Y."/>
            <person name="Bowser T.A."/>
            <person name="Graham I.A."/>
            <person name="Ye K."/>
        </authorList>
    </citation>
    <scope>NUCLEOTIDE SEQUENCE [LARGE SCALE GENOMIC DNA]</scope>
    <source>
        <strain evidence="14">cv. HN1</strain>
        <tissue evidence="13">Leaves</tissue>
    </source>
</reference>
<dbReference type="Proteomes" id="UP000316621">
    <property type="component" value="Chromosome 11"/>
</dbReference>
<dbReference type="InterPro" id="IPR016197">
    <property type="entry name" value="Chromo-like_dom_sf"/>
</dbReference>
<dbReference type="InterPro" id="IPR018117">
    <property type="entry name" value="C5_DNA_meth_AS"/>
</dbReference>
<dbReference type="PRINTS" id="PR00105">
    <property type="entry name" value="C5METTRFRASE"/>
</dbReference>
<name>A0A4Y7LKP2_PAPSO</name>
<dbReference type="GO" id="GO:0003886">
    <property type="term" value="F:DNA (cytosine-5-)-methyltransferase activity"/>
    <property type="evidence" value="ECO:0007669"/>
    <property type="project" value="UniProtKB-EC"/>
</dbReference>
<keyword evidence="3 9" id="KW-0489">Methyltransferase</keyword>
<dbReference type="PROSITE" id="PS00598">
    <property type="entry name" value="CHROMO_1"/>
    <property type="match status" value="1"/>
</dbReference>
<dbReference type="AlphaFoldDB" id="A0A4Y7LKP2"/>
<dbReference type="SMART" id="SM00298">
    <property type="entry name" value="CHROMO"/>
    <property type="match status" value="1"/>
</dbReference>
<dbReference type="Gene3D" id="2.30.30.490">
    <property type="match status" value="1"/>
</dbReference>
<dbReference type="PANTHER" id="PTHR10629:SF50">
    <property type="entry name" value="DNA (CYTOSINE-5)-METHYLTRANSFERASE CMT3"/>
    <property type="match status" value="1"/>
</dbReference>
<evidence type="ECO:0000313" key="14">
    <source>
        <dbReference type="Proteomes" id="UP000316621"/>
    </source>
</evidence>
<feature type="domain" description="BAH" evidence="12">
    <location>
        <begin position="127"/>
        <end position="313"/>
    </location>
</feature>
<dbReference type="GO" id="GO:0032259">
    <property type="term" value="P:methylation"/>
    <property type="evidence" value="ECO:0007669"/>
    <property type="project" value="UniProtKB-KW"/>
</dbReference>
<dbReference type="InterPro" id="IPR043151">
    <property type="entry name" value="BAH_sf"/>
</dbReference>
<comment type="similarity">
    <text evidence="9">Belongs to the class I-like SAM-binding methyltransferase superfamily. C5-methyltransferase family.</text>
</comment>
<dbReference type="PROSITE" id="PS00094">
    <property type="entry name" value="C5_MTASE_1"/>
    <property type="match status" value="1"/>
</dbReference>
<dbReference type="InterPro" id="IPR050390">
    <property type="entry name" value="C5-Methyltransferase"/>
</dbReference>
<dbReference type="EC" id="2.1.1.37" evidence="2"/>
<dbReference type="PANTHER" id="PTHR10629">
    <property type="entry name" value="CYTOSINE-SPECIFIC METHYLTRANSFERASE"/>
    <property type="match status" value="1"/>
</dbReference>
<evidence type="ECO:0000313" key="13">
    <source>
        <dbReference type="EMBL" id="RZC84695.1"/>
    </source>
</evidence>
<dbReference type="SMART" id="SM00439">
    <property type="entry name" value="BAH"/>
    <property type="match status" value="1"/>
</dbReference>
<evidence type="ECO:0000256" key="2">
    <source>
        <dbReference type="ARBA" id="ARBA00011975"/>
    </source>
</evidence>
<dbReference type="SUPFAM" id="SSF53335">
    <property type="entry name" value="S-adenosyl-L-methionine-dependent methyltransferases"/>
    <property type="match status" value="1"/>
</dbReference>
<dbReference type="InterPro" id="IPR023780">
    <property type="entry name" value="Chromo_domain"/>
</dbReference>
<dbReference type="InterPro" id="IPR001025">
    <property type="entry name" value="BAH_dom"/>
</dbReference>
<dbReference type="InterPro" id="IPR029063">
    <property type="entry name" value="SAM-dependent_MTases_sf"/>
</dbReference>
<protein>
    <recommendedName>
        <fullName evidence="2">DNA (cytosine-5-)-methyltransferase</fullName>
        <ecNumber evidence="2">2.1.1.37</ecNumber>
    </recommendedName>
</protein>
<keyword evidence="4 9" id="KW-0808">Transferase</keyword>
<dbReference type="GO" id="GO:0044027">
    <property type="term" value="P:negative regulation of gene expression via chromosomal CpG island methylation"/>
    <property type="evidence" value="ECO:0007669"/>
    <property type="project" value="TreeGrafter"/>
</dbReference>
<evidence type="ECO:0000259" key="12">
    <source>
        <dbReference type="PROSITE" id="PS51038"/>
    </source>
</evidence>
<feature type="domain" description="Chromo" evidence="11">
    <location>
        <begin position="450"/>
        <end position="518"/>
    </location>
</feature>
<evidence type="ECO:0000256" key="5">
    <source>
        <dbReference type="ARBA" id="ARBA00022691"/>
    </source>
</evidence>
<dbReference type="Gene3D" id="3.40.50.150">
    <property type="entry name" value="Vaccinia Virus protein VP39"/>
    <property type="match status" value="2"/>
</dbReference>
<evidence type="ECO:0000256" key="7">
    <source>
        <dbReference type="ARBA" id="ARBA00023242"/>
    </source>
</evidence>
<keyword evidence="7" id="KW-0539">Nucleus</keyword>
<feature type="region of interest" description="Disordered" evidence="10">
    <location>
        <begin position="1"/>
        <end position="59"/>
    </location>
</feature>
<evidence type="ECO:0000256" key="10">
    <source>
        <dbReference type="SAM" id="MobiDB-lite"/>
    </source>
</evidence>
<dbReference type="GO" id="GO:0003677">
    <property type="term" value="F:DNA binding"/>
    <property type="evidence" value="ECO:0007669"/>
    <property type="project" value="UniProtKB-KW"/>
</dbReference>
<proteinExistence type="inferred from homology"/>
<dbReference type="PROSITE" id="PS51679">
    <property type="entry name" value="SAM_MT_C5"/>
    <property type="match status" value="1"/>
</dbReference>
<dbReference type="GO" id="GO:0003682">
    <property type="term" value="F:chromatin binding"/>
    <property type="evidence" value="ECO:0007669"/>
    <property type="project" value="InterPro"/>
</dbReference>
<sequence>MSPRRSGRTPKPVLKPEDNPEIEEKVKKRKASVSNGKNKATKKVKNEEPEVEEEEEAPARSVEFRFIGEPIPKEVAVARWPDRYVPELIEQIKEENTKRIKRGAKEEELEEIMEVKSHYSKAFVDGIEYNLEDDAHVLSDKPASPFICKIIEFFETVDNEAYFKAQWYYRITDTVCRDAVRKVKSDKEKCKEEELDAESRFMEEFDPENQLIEEVDVENKSKELQDAELKKKNEKNKSKNKPKTDHTVHLHPKRIFFSKVKDNNPLELLLGKVTITRIASNVDLKTKEEKIAKCDYYYDMKYELPYKSFVSIPPEDTNESATSSGESGLSTVGACESAMSSGASELSLLDLYCGCGAMSTGITLGAEVGGVNLVTRWAVDVNVHACQTLELNHPETNVRNECAEDFLSLLKEWQRLVNQYVLSDESNNTAQGSEDLEEVEEVEEVAPGEFVVERFVGISFGDPKVNAANLQAKDDDDKIKATEIFFKVRWSGYDSAEDTWEPYKGLSNCEDEVREFVKMGHRSKLLPLPGDVDIICGGPPCQGISGFNRFRNDEEPLDDEKNYQMLVYMDIVKFLNPQYILMENVVDLVKFADGYLARYAVKRLLSMDYQVRLGIMAAGSFGLPQFRQRKIPSYPYPTHEVVVRGNTTVEFEQCLVAYDEDNKPKLHDLLLLEDAIRDLPEIQNNEEREERPYGPDPQTQFQEHIRSNREGTGRHTVLFDHIPLLLNADDYQRVCRVPRAKGANFSDIGGVRKDAKGKWELDPSIPREMLPNGKPLIPDYALSFTGGSSSKPFGRLWWDETVPTVVTRAEPHNQAIMHPTQDRVLSVRENARLQGFPDYLKLCGPVKEKYIQVGNAVAVPVAKALGFAFALAIRGVSFTEPLFKLPDNFGSTIGPLPVEALEAVDRAFEEQ</sequence>
<dbReference type="STRING" id="3469.A0A4Y7LKP2"/>
<dbReference type="Pfam" id="PF00145">
    <property type="entry name" value="DNA_methylase"/>
    <property type="match status" value="1"/>
</dbReference>
<dbReference type="OMA" id="FISEMID"/>
<dbReference type="InterPro" id="IPR023779">
    <property type="entry name" value="Chromodomain_CS"/>
</dbReference>
<dbReference type="PROSITE" id="PS50013">
    <property type="entry name" value="CHROMO_2"/>
    <property type="match status" value="1"/>
</dbReference>
<evidence type="ECO:0000259" key="11">
    <source>
        <dbReference type="PROSITE" id="PS50013"/>
    </source>
</evidence>
<dbReference type="PROSITE" id="PS51038">
    <property type="entry name" value="BAH"/>
    <property type="match status" value="1"/>
</dbReference>
<evidence type="ECO:0000256" key="8">
    <source>
        <dbReference type="ARBA" id="ARBA00047422"/>
    </source>
</evidence>
<evidence type="ECO:0000256" key="4">
    <source>
        <dbReference type="ARBA" id="ARBA00022679"/>
    </source>
</evidence>
<evidence type="ECO:0000256" key="6">
    <source>
        <dbReference type="ARBA" id="ARBA00023125"/>
    </source>
</evidence>
<dbReference type="CDD" id="cd18635">
    <property type="entry name" value="CD_CMT3_like"/>
    <property type="match status" value="1"/>
</dbReference>
<evidence type="ECO:0000256" key="9">
    <source>
        <dbReference type="PROSITE-ProRule" id="PRU01016"/>
    </source>
</evidence>
<dbReference type="InterPro" id="IPR000953">
    <property type="entry name" value="Chromo/chromo_shadow_dom"/>
</dbReference>
<keyword evidence="6" id="KW-0238">DNA-binding</keyword>
<comment type="catalytic activity">
    <reaction evidence="8">
        <text>a 2'-deoxycytidine in DNA + S-adenosyl-L-methionine = a 5-methyl-2'-deoxycytidine in DNA + S-adenosyl-L-homocysteine + H(+)</text>
        <dbReference type="Rhea" id="RHEA:13681"/>
        <dbReference type="Rhea" id="RHEA-COMP:11369"/>
        <dbReference type="Rhea" id="RHEA-COMP:11370"/>
        <dbReference type="ChEBI" id="CHEBI:15378"/>
        <dbReference type="ChEBI" id="CHEBI:57856"/>
        <dbReference type="ChEBI" id="CHEBI:59789"/>
        <dbReference type="ChEBI" id="CHEBI:85452"/>
        <dbReference type="ChEBI" id="CHEBI:85454"/>
        <dbReference type="EC" id="2.1.1.37"/>
    </reaction>
</comment>
<keyword evidence="14" id="KW-1185">Reference proteome</keyword>
<feature type="active site" evidence="9">
    <location>
        <position position="541"/>
    </location>
</feature>
<organism evidence="13 14">
    <name type="scientific">Papaver somniferum</name>
    <name type="common">Opium poppy</name>
    <dbReference type="NCBI Taxonomy" id="3469"/>
    <lineage>
        <taxon>Eukaryota</taxon>
        <taxon>Viridiplantae</taxon>
        <taxon>Streptophyta</taxon>
        <taxon>Embryophyta</taxon>
        <taxon>Tracheophyta</taxon>
        <taxon>Spermatophyta</taxon>
        <taxon>Magnoliopsida</taxon>
        <taxon>Ranunculales</taxon>
        <taxon>Papaveraceae</taxon>
        <taxon>Papaveroideae</taxon>
        <taxon>Papaver</taxon>
    </lineage>
</organism>
<accession>A0A4Y7LKP2</accession>
<dbReference type="GO" id="GO:0005634">
    <property type="term" value="C:nucleus"/>
    <property type="evidence" value="ECO:0007669"/>
    <property type="project" value="UniProtKB-SubCell"/>
</dbReference>
<comment type="subcellular location">
    <subcellularLocation>
        <location evidence="1">Nucleus</location>
    </subcellularLocation>
</comment>
<dbReference type="EMBL" id="CM010725">
    <property type="protein sequence ID" value="RZC84695.1"/>
    <property type="molecule type" value="Genomic_DNA"/>
</dbReference>
<evidence type="ECO:0000256" key="1">
    <source>
        <dbReference type="ARBA" id="ARBA00004123"/>
    </source>
</evidence>
<dbReference type="Gramene" id="RZC84695">
    <property type="protein sequence ID" value="RZC84695"/>
    <property type="gene ID" value="C5167_047484"/>
</dbReference>
<dbReference type="SUPFAM" id="SSF54160">
    <property type="entry name" value="Chromo domain-like"/>
    <property type="match status" value="1"/>
</dbReference>
<dbReference type="Pfam" id="PF00385">
    <property type="entry name" value="Chromo"/>
    <property type="match status" value="1"/>
</dbReference>
<feature type="compositionally biased region" description="Basic and acidic residues" evidence="10">
    <location>
        <begin position="14"/>
        <end position="26"/>
    </location>
</feature>
<dbReference type="Gene3D" id="3.90.120.10">
    <property type="entry name" value="DNA Methylase, subunit A, domain 2"/>
    <property type="match status" value="1"/>
</dbReference>
<gene>
    <name evidence="13" type="ORF">C5167_047484</name>
</gene>
<evidence type="ECO:0000256" key="3">
    <source>
        <dbReference type="ARBA" id="ARBA00022603"/>
    </source>
</evidence>